<proteinExistence type="predicted"/>
<evidence type="ECO:0000313" key="2">
    <source>
        <dbReference type="EMBL" id="POW23382.1"/>
    </source>
</evidence>
<accession>A0A2S4WNN8</accession>
<dbReference type="EMBL" id="PKSM01000002">
    <property type="protein sequence ID" value="POW23382.1"/>
    <property type="molecule type" value="Genomic_DNA"/>
</dbReference>
<feature type="region of interest" description="Disordered" evidence="1">
    <location>
        <begin position="23"/>
        <end position="66"/>
    </location>
</feature>
<comment type="caution">
    <text evidence="2">The sequence shown here is derived from an EMBL/GenBank/DDBJ whole genome shotgun (WGS) entry which is preliminary data.</text>
</comment>
<dbReference type="Proteomes" id="UP000238274">
    <property type="component" value="Unassembled WGS sequence"/>
</dbReference>
<evidence type="ECO:0000313" key="3">
    <source>
        <dbReference type="Proteomes" id="UP000238274"/>
    </source>
</evidence>
<sequence>MTFNSFRAFGSDCHATNVAGVALPHPSRKSSADAGVQLSFGRASTPKDHQPNQEPLGAIKSIRPSA</sequence>
<reference evidence="3" key="2">
    <citation type="journal article" date="2018" name="BMC Genomics">
        <title>Genomic insights into host adaptation between the wheat stripe rust pathogen (Puccinia striiformis f. sp. tritici) and the barley stripe rust pathogen (Puccinia striiformis f. sp. hordei).</title>
        <authorList>
            <person name="Xia C."/>
            <person name="Wang M."/>
            <person name="Yin C."/>
            <person name="Cornejo O.E."/>
            <person name="Hulbert S.H."/>
            <person name="Chen X."/>
        </authorList>
    </citation>
    <scope>NUCLEOTIDE SEQUENCE [LARGE SCALE GENOMIC DNA]</scope>
    <source>
        <strain evidence="3">93TX-2</strain>
    </source>
</reference>
<reference evidence="3" key="3">
    <citation type="journal article" date="2018" name="Mol. Plant Microbe Interact.">
        <title>Genome sequence resources for the wheat stripe rust pathogen (Puccinia striiformis f. sp. tritici) and the barley stripe rust pathogen (Puccinia striiformis f. sp. hordei).</title>
        <authorList>
            <person name="Xia C."/>
            <person name="Wang M."/>
            <person name="Yin C."/>
            <person name="Cornejo O.E."/>
            <person name="Hulbert S.H."/>
            <person name="Chen X."/>
        </authorList>
    </citation>
    <scope>NUCLEOTIDE SEQUENCE [LARGE SCALE GENOMIC DNA]</scope>
    <source>
        <strain evidence="3">93TX-2</strain>
    </source>
</reference>
<evidence type="ECO:0000256" key="1">
    <source>
        <dbReference type="SAM" id="MobiDB-lite"/>
    </source>
</evidence>
<reference evidence="2 3" key="1">
    <citation type="submission" date="2017-12" db="EMBL/GenBank/DDBJ databases">
        <title>Gene loss provides genomic basis for host adaptation in cereal stripe rust fungi.</title>
        <authorList>
            <person name="Xia C."/>
        </authorList>
    </citation>
    <scope>NUCLEOTIDE SEQUENCE [LARGE SCALE GENOMIC DNA]</scope>
    <source>
        <strain evidence="2 3">93TX-2</strain>
    </source>
</reference>
<dbReference type="AlphaFoldDB" id="A0A2S4WNN8"/>
<keyword evidence="3" id="KW-1185">Reference proteome</keyword>
<gene>
    <name evidence="2" type="ORF">PSHT_00302</name>
</gene>
<organism evidence="2 3">
    <name type="scientific">Puccinia striiformis</name>
    <dbReference type="NCBI Taxonomy" id="27350"/>
    <lineage>
        <taxon>Eukaryota</taxon>
        <taxon>Fungi</taxon>
        <taxon>Dikarya</taxon>
        <taxon>Basidiomycota</taxon>
        <taxon>Pucciniomycotina</taxon>
        <taxon>Pucciniomycetes</taxon>
        <taxon>Pucciniales</taxon>
        <taxon>Pucciniaceae</taxon>
        <taxon>Puccinia</taxon>
    </lineage>
</organism>
<name>A0A2S4WNN8_9BASI</name>
<protein>
    <submittedName>
        <fullName evidence="2">Uncharacterized protein</fullName>
    </submittedName>
</protein>
<dbReference type="VEuPathDB" id="FungiDB:PSHT_00302"/>